<dbReference type="PANTHER" id="PTHR17985:SF8">
    <property type="entry name" value="TRANSPORT AND GOLGI ORGANIZATION PROTEIN 2 HOMOLOG"/>
    <property type="match status" value="1"/>
</dbReference>
<name>A0A9P4MC48_9PEZI</name>
<evidence type="ECO:0000313" key="2">
    <source>
        <dbReference type="Proteomes" id="UP000799439"/>
    </source>
</evidence>
<accession>A0A9P4MC48</accession>
<dbReference type="OrthoDB" id="191601at2759"/>
<dbReference type="PANTHER" id="PTHR17985">
    <property type="entry name" value="SER/THR-RICH PROTEIN T10 IN DGCR REGION"/>
    <property type="match status" value="1"/>
</dbReference>
<organism evidence="1 2">
    <name type="scientific">Myriangium duriaei CBS 260.36</name>
    <dbReference type="NCBI Taxonomy" id="1168546"/>
    <lineage>
        <taxon>Eukaryota</taxon>
        <taxon>Fungi</taxon>
        <taxon>Dikarya</taxon>
        <taxon>Ascomycota</taxon>
        <taxon>Pezizomycotina</taxon>
        <taxon>Dothideomycetes</taxon>
        <taxon>Dothideomycetidae</taxon>
        <taxon>Myriangiales</taxon>
        <taxon>Myriangiaceae</taxon>
        <taxon>Myriangium</taxon>
    </lineage>
</organism>
<sequence length="322" mass="34861">MCIALLSTSHPSYALVLASNRDEFISRPTAPATWWNPSHPHVLGGRDLQRSVRGTWLGITRQGRLACLTNLRESSTSAAPVSGLQSRGAIALSYLTVPADSRETPAEAAERIVGTTGVQDVGGFSLLFGQVRRPGSEGRREPLGVLSNRTPDARGVVWIAEGEGEVHGLSNAHFGDGSWPKVASGEQLLREVLEDNVRTRGPKGELVERLFELLSIDTLPKREAGQEWDSVVLQLRKSIFIPRLSQNGADVKADEIAAARSKEAVSSSDGAGEVDGVYATHQQTVILVDMQGHVTFVEKTLYTGKEHGGDSVRTFEFDIEGW</sequence>
<dbReference type="Pfam" id="PF05742">
    <property type="entry name" value="TANGO2"/>
    <property type="match status" value="1"/>
</dbReference>
<keyword evidence="2" id="KW-1185">Reference proteome</keyword>
<dbReference type="InterPro" id="IPR008551">
    <property type="entry name" value="TANGO2"/>
</dbReference>
<reference evidence="1" key="1">
    <citation type="journal article" date="2020" name="Stud. Mycol.">
        <title>101 Dothideomycetes genomes: a test case for predicting lifestyles and emergence of pathogens.</title>
        <authorList>
            <person name="Haridas S."/>
            <person name="Albert R."/>
            <person name="Binder M."/>
            <person name="Bloem J."/>
            <person name="Labutti K."/>
            <person name="Salamov A."/>
            <person name="Andreopoulos B."/>
            <person name="Baker S."/>
            <person name="Barry K."/>
            <person name="Bills G."/>
            <person name="Bluhm B."/>
            <person name="Cannon C."/>
            <person name="Castanera R."/>
            <person name="Culley D."/>
            <person name="Daum C."/>
            <person name="Ezra D."/>
            <person name="Gonzalez J."/>
            <person name="Henrissat B."/>
            <person name="Kuo A."/>
            <person name="Liang C."/>
            <person name="Lipzen A."/>
            <person name="Lutzoni F."/>
            <person name="Magnuson J."/>
            <person name="Mondo S."/>
            <person name="Nolan M."/>
            <person name="Ohm R."/>
            <person name="Pangilinan J."/>
            <person name="Park H.-J."/>
            <person name="Ramirez L."/>
            <person name="Alfaro M."/>
            <person name="Sun H."/>
            <person name="Tritt A."/>
            <person name="Yoshinaga Y."/>
            <person name="Zwiers L.-H."/>
            <person name="Turgeon B."/>
            <person name="Goodwin S."/>
            <person name="Spatafora J."/>
            <person name="Crous P."/>
            <person name="Grigoriev I."/>
        </authorList>
    </citation>
    <scope>NUCLEOTIDE SEQUENCE</scope>
    <source>
        <strain evidence="1">CBS 260.36</strain>
    </source>
</reference>
<dbReference type="GO" id="GO:0005794">
    <property type="term" value="C:Golgi apparatus"/>
    <property type="evidence" value="ECO:0007669"/>
    <property type="project" value="TreeGrafter"/>
</dbReference>
<evidence type="ECO:0000313" key="1">
    <source>
        <dbReference type="EMBL" id="KAF2147823.1"/>
    </source>
</evidence>
<protein>
    <submittedName>
        <fullName evidence="1">DUF833-domain-containing protein</fullName>
    </submittedName>
</protein>
<dbReference type="GO" id="GO:0007030">
    <property type="term" value="P:Golgi organization"/>
    <property type="evidence" value="ECO:0007669"/>
    <property type="project" value="TreeGrafter"/>
</dbReference>
<dbReference type="AlphaFoldDB" id="A0A9P4MC48"/>
<dbReference type="GO" id="GO:0009306">
    <property type="term" value="P:protein secretion"/>
    <property type="evidence" value="ECO:0007669"/>
    <property type="project" value="TreeGrafter"/>
</dbReference>
<gene>
    <name evidence="1" type="ORF">K461DRAFT_288870</name>
</gene>
<comment type="caution">
    <text evidence="1">The sequence shown here is derived from an EMBL/GenBank/DDBJ whole genome shotgun (WGS) entry which is preliminary data.</text>
</comment>
<dbReference type="Proteomes" id="UP000799439">
    <property type="component" value="Unassembled WGS sequence"/>
</dbReference>
<proteinExistence type="predicted"/>
<dbReference type="EMBL" id="ML996095">
    <property type="protein sequence ID" value="KAF2147823.1"/>
    <property type="molecule type" value="Genomic_DNA"/>
</dbReference>